<keyword evidence="4" id="KW-0238">DNA-binding</keyword>
<evidence type="ECO:0000313" key="8">
    <source>
        <dbReference type="EMBL" id="KAB8126075.1"/>
    </source>
</evidence>
<organism evidence="8 9">
    <name type="scientific">Gracilibacillus oryzae</name>
    <dbReference type="NCBI Taxonomy" id="1672701"/>
    <lineage>
        <taxon>Bacteria</taxon>
        <taxon>Bacillati</taxon>
        <taxon>Bacillota</taxon>
        <taxon>Bacilli</taxon>
        <taxon>Bacillales</taxon>
        <taxon>Bacillaceae</taxon>
        <taxon>Gracilibacillus</taxon>
    </lineage>
</organism>
<dbReference type="GO" id="GO:0016987">
    <property type="term" value="F:sigma factor activity"/>
    <property type="evidence" value="ECO:0007669"/>
    <property type="project" value="UniProtKB-KW"/>
</dbReference>
<evidence type="ECO:0000259" key="7">
    <source>
        <dbReference type="Pfam" id="PF08281"/>
    </source>
</evidence>
<dbReference type="GO" id="GO:0006352">
    <property type="term" value="P:DNA-templated transcription initiation"/>
    <property type="evidence" value="ECO:0007669"/>
    <property type="project" value="InterPro"/>
</dbReference>
<evidence type="ECO:0000256" key="2">
    <source>
        <dbReference type="ARBA" id="ARBA00023015"/>
    </source>
</evidence>
<dbReference type="PANTHER" id="PTHR43133">
    <property type="entry name" value="RNA POLYMERASE ECF-TYPE SIGMA FACTO"/>
    <property type="match status" value="1"/>
</dbReference>
<keyword evidence="5" id="KW-0804">Transcription</keyword>
<name>A0A7C8KS46_9BACI</name>
<comment type="similarity">
    <text evidence="1">Belongs to the sigma-70 factor family. ECF subfamily.</text>
</comment>
<proteinExistence type="inferred from homology"/>
<dbReference type="GO" id="GO:0003677">
    <property type="term" value="F:DNA binding"/>
    <property type="evidence" value="ECO:0007669"/>
    <property type="project" value="UniProtKB-KW"/>
</dbReference>
<keyword evidence="2" id="KW-0805">Transcription regulation</keyword>
<comment type="caution">
    <text evidence="8">The sequence shown here is derived from an EMBL/GenBank/DDBJ whole genome shotgun (WGS) entry which is preliminary data.</text>
</comment>
<evidence type="ECO:0000256" key="5">
    <source>
        <dbReference type="ARBA" id="ARBA00023163"/>
    </source>
</evidence>
<dbReference type="InterPro" id="IPR036388">
    <property type="entry name" value="WH-like_DNA-bd_sf"/>
</dbReference>
<sequence>MTQLEEIYNRYFKDVFLYVYSLSGDKHIAEDITSETFMKALKSLDNFRGDSDIRVWLCQIAKNSYYSYLRKRKIFVDLESLPESASEDNVEQEITNSEASMNVHEIIQNLKEPYKQVFTLRVFGELSFKQIGKLFAKSGNWACVTYHRAREKIKSRLEDYR</sequence>
<dbReference type="Pfam" id="PF08281">
    <property type="entry name" value="Sigma70_r4_2"/>
    <property type="match status" value="1"/>
</dbReference>
<evidence type="ECO:0000259" key="6">
    <source>
        <dbReference type="Pfam" id="PF04542"/>
    </source>
</evidence>
<dbReference type="Proteomes" id="UP000480246">
    <property type="component" value="Unassembled WGS sequence"/>
</dbReference>
<dbReference type="PANTHER" id="PTHR43133:SF52">
    <property type="entry name" value="ECF RNA POLYMERASE SIGMA FACTOR SIGL"/>
    <property type="match status" value="1"/>
</dbReference>
<dbReference type="InterPro" id="IPR007627">
    <property type="entry name" value="RNA_pol_sigma70_r2"/>
</dbReference>
<evidence type="ECO:0000256" key="1">
    <source>
        <dbReference type="ARBA" id="ARBA00010641"/>
    </source>
</evidence>
<keyword evidence="3" id="KW-0731">Sigma factor</keyword>
<dbReference type="InterPro" id="IPR013249">
    <property type="entry name" value="RNA_pol_sigma70_r4_t2"/>
</dbReference>
<accession>A0A7C8KS46</accession>
<dbReference type="AlphaFoldDB" id="A0A7C8KS46"/>
<dbReference type="InterPro" id="IPR013325">
    <property type="entry name" value="RNA_pol_sigma_r2"/>
</dbReference>
<dbReference type="InterPro" id="IPR039425">
    <property type="entry name" value="RNA_pol_sigma-70-like"/>
</dbReference>
<dbReference type="OrthoDB" id="9795666at2"/>
<keyword evidence="9" id="KW-1185">Reference proteome</keyword>
<feature type="domain" description="RNA polymerase sigma factor 70 region 4 type 2" evidence="7">
    <location>
        <begin position="101"/>
        <end position="153"/>
    </location>
</feature>
<evidence type="ECO:0000313" key="9">
    <source>
        <dbReference type="Proteomes" id="UP000480246"/>
    </source>
</evidence>
<dbReference type="Gene3D" id="1.10.10.10">
    <property type="entry name" value="Winged helix-like DNA-binding domain superfamily/Winged helix DNA-binding domain"/>
    <property type="match status" value="1"/>
</dbReference>
<evidence type="ECO:0000256" key="3">
    <source>
        <dbReference type="ARBA" id="ARBA00023082"/>
    </source>
</evidence>
<feature type="domain" description="RNA polymerase sigma-70 region 2" evidence="6">
    <location>
        <begin position="7"/>
        <end position="73"/>
    </location>
</feature>
<dbReference type="EMBL" id="WEID01000117">
    <property type="protein sequence ID" value="KAB8126075.1"/>
    <property type="molecule type" value="Genomic_DNA"/>
</dbReference>
<reference evidence="8 9" key="1">
    <citation type="submission" date="2019-10" db="EMBL/GenBank/DDBJ databases">
        <title>Gracilibacillus sp. nov. isolated from rice seeds.</title>
        <authorList>
            <person name="He S."/>
        </authorList>
    </citation>
    <scope>NUCLEOTIDE SEQUENCE [LARGE SCALE GENOMIC DNA]</scope>
    <source>
        <strain evidence="8 9">TD8</strain>
    </source>
</reference>
<dbReference type="Pfam" id="PF04542">
    <property type="entry name" value="Sigma70_r2"/>
    <property type="match status" value="1"/>
</dbReference>
<gene>
    <name evidence="8" type="ORF">F9U64_20800</name>
</gene>
<dbReference type="InterPro" id="IPR014284">
    <property type="entry name" value="RNA_pol_sigma-70_dom"/>
</dbReference>
<protein>
    <submittedName>
        <fullName evidence="8">Sigma-70 family RNA polymerase sigma factor</fullName>
    </submittedName>
</protein>
<dbReference type="SUPFAM" id="SSF88659">
    <property type="entry name" value="Sigma3 and sigma4 domains of RNA polymerase sigma factors"/>
    <property type="match status" value="1"/>
</dbReference>
<dbReference type="Gene3D" id="1.10.1740.10">
    <property type="match status" value="1"/>
</dbReference>
<dbReference type="NCBIfam" id="TIGR02937">
    <property type="entry name" value="sigma70-ECF"/>
    <property type="match status" value="1"/>
</dbReference>
<dbReference type="InterPro" id="IPR013324">
    <property type="entry name" value="RNA_pol_sigma_r3/r4-like"/>
</dbReference>
<evidence type="ECO:0000256" key="4">
    <source>
        <dbReference type="ARBA" id="ARBA00023125"/>
    </source>
</evidence>
<dbReference type="SUPFAM" id="SSF88946">
    <property type="entry name" value="Sigma2 domain of RNA polymerase sigma factors"/>
    <property type="match status" value="1"/>
</dbReference>